<evidence type="ECO:0000313" key="5">
    <source>
        <dbReference type="Proteomes" id="UP000319213"/>
    </source>
</evidence>
<evidence type="ECO:0000256" key="1">
    <source>
        <dbReference type="ARBA" id="ARBA00022729"/>
    </source>
</evidence>
<dbReference type="Gene3D" id="2.40.10.10">
    <property type="entry name" value="Trypsin-like serine proteases"/>
    <property type="match status" value="2"/>
</dbReference>
<dbReference type="PANTHER" id="PTHR15462:SF19">
    <property type="entry name" value="PEPTIDASE S1 DOMAIN-CONTAINING PROTEIN"/>
    <property type="match status" value="1"/>
</dbReference>
<comment type="caution">
    <text evidence="4">The sequence shown here is derived from an EMBL/GenBank/DDBJ whole genome shotgun (WGS) entry which is preliminary data.</text>
</comment>
<dbReference type="InterPro" id="IPR050966">
    <property type="entry name" value="Glutamyl_endopeptidase"/>
</dbReference>
<dbReference type="PANTHER" id="PTHR15462">
    <property type="entry name" value="SERINE PROTEASE"/>
    <property type="match status" value="1"/>
</dbReference>
<dbReference type="InterPro" id="IPR009003">
    <property type="entry name" value="Peptidase_S1_PA"/>
</dbReference>
<evidence type="ECO:0008006" key="6">
    <source>
        <dbReference type="Google" id="ProtNLM"/>
    </source>
</evidence>
<dbReference type="SUPFAM" id="SSF50494">
    <property type="entry name" value="Trypsin-like serine proteases"/>
    <property type="match status" value="1"/>
</dbReference>
<dbReference type="RefSeq" id="WP_142258156.1">
    <property type="nucleotide sequence ID" value="NZ_BMPV01000022.1"/>
</dbReference>
<feature type="chain" id="PRO_5021784201" description="V8-like Glu-specific endopeptidase" evidence="3">
    <location>
        <begin position="32"/>
        <end position="379"/>
    </location>
</feature>
<gene>
    <name evidence="4" type="ORF">FHX40_0566</name>
</gene>
<keyword evidence="1 3" id="KW-0732">Signal</keyword>
<dbReference type="EMBL" id="VFPQ01000001">
    <property type="protein sequence ID" value="TQM73908.1"/>
    <property type="molecule type" value="Genomic_DNA"/>
</dbReference>
<proteinExistence type="predicted"/>
<feature type="region of interest" description="Disordered" evidence="2">
    <location>
        <begin position="75"/>
        <end position="117"/>
    </location>
</feature>
<feature type="compositionally biased region" description="Low complexity" evidence="2">
    <location>
        <begin position="84"/>
        <end position="106"/>
    </location>
</feature>
<organism evidence="4 5">
    <name type="scientific">Thermopolyspora flexuosa</name>
    <dbReference type="NCBI Taxonomy" id="103836"/>
    <lineage>
        <taxon>Bacteria</taxon>
        <taxon>Bacillati</taxon>
        <taxon>Actinomycetota</taxon>
        <taxon>Actinomycetes</taxon>
        <taxon>Streptosporangiales</taxon>
        <taxon>Streptosporangiaceae</taxon>
        <taxon>Thermopolyspora</taxon>
    </lineage>
</organism>
<keyword evidence="5" id="KW-1185">Reference proteome</keyword>
<dbReference type="InterPro" id="IPR043504">
    <property type="entry name" value="Peptidase_S1_PA_chymotrypsin"/>
</dbReference>
<dbReference type="OrthoDB" id="3507155at2"/>
<dbReference type="Proteomes" id="UP000319213">
    <property type="component" value="Unassembled WGS sequence"/>
</dbReference>
<feature type="signal peptide" evidence="3">
    <location>
        <begin position="1"/>
        <end position="31"/>
    </location>
</feature>
<evidence type="ECO:0000256" key="2">
    <source>
        <dbReference type="SAM" id="MobiDB-lite"/>
    </source>
</evidence>
<dbReference type="AlphaFoldDB" id="A0A543ITJ4"/>
<accession>A0A543ITJ4</accession>
<protein>
    <recommendedName>
        <fullName evidence="6">V8-like Glu-specific endopeptidase</fullName>
    </recommendedName>
</protein>
<reference evidence="4 5" key="1">
    <citation type="submission" date="2019-06" db="EMBL/GenBank/DDBJ databases">
        <title>Sequencing the genomes of 1000 actinobacteria strains.</title>
        <authorList>
            <person name="Klenk H.-P."/>
        </authorList>
    </citation>
    <scope>NUCLEOTIDE SEQUENCE [LARGE SCALE GENOMIC DNA]</scope>
    <source>
        <strain evidence="4 5">DSM 43186</strain>
    </source>
</reference>
<evidence type="ECO:0000256" key="3">
    <source>
        <dbReference type="SAM" id="SignalP"/>
    </source>
</evidence>
<sequence length="379" mass="41632">MSPRAKRLAATLAGMLAATVAAVLTATPAPAAVVPGTRSAPVPDWVMTVPLAQRDADVRRVMDYWTPDRLKAASSYATPARRAPQTSPSPTGTTTSTSADTGRPTTVQPTRGRAQVKNGLPTSVGKVFFRIGNRHYFCSATAVHSPNRNLVATAAHCAYDVQQMKPVEDWIFIPGYTSDGRTEWGIYVGHTLNLHDNFAGLVDWDYDYAFVTVHRGFTWEPEKDAKGNPKRDAKGNPVYRRVDVGRLEDNVGGQGFLWDQPRNVVTHAFGYPAGEQPDGTRPFDGTSMRWCVTRTRIRVTAPNLLLNRGLAFPCMFTAGASGGPWLVRYNSTTGNGYLNGVNSRTWDRNADRRYDHISSPSFTKSTYVIYKIATTQRTG</sequence>
<name>A0A543ITJ4_9ACTN</name>
<evidence type="ECO:0000313" key="4">
    <source>
        <dbReference type="EMBL" id="TQM73908.1"/>
    </source>
</evidence>